<organism evidence="4 5">
    <name type="scientific">Cypionkella sinensis</name>
    <dbReference type="NCBI Taxonomy" id="1756043"/>
    <lineage>
        <taxon>Bacteria</taxon>
        <taxon>Pseudomonadati</taxon>
        <taxon>Pseudomonadota</taxon>
        <taxon>Alphaproteobacteria</taxon>
        <taxon>Rhodobacterales</taxon>
        <taxon>Paracoccaceae</taxon>
        <taxon>Cypionkella</taxon>
    </lineage>
</organism>
<reference evidence="5" key="1">
    <citation type="journal article" date="2019" name="Int. J. Syst. Evol. Microbiol.">
        <title>The Global Catalogue of Microorganisms (GCM) 10K type strain sequencing project: providing services to taxonomists for standard genome sequencing and annotation.</title>
        <authorList>
            <consortium name="The Broad Institute Genomics Platform"/>
            <consortium name="The Broad Institute Genome Sequencing Center for Infectious Disease"/>
            <person name="Wu L."/>
            <person name="Ma J."/>
        </authorList>
    </citation>
    <scope>NUCLEOTIDE SEQUENCE [LARGE SCALE GENOMIC DNA]</scope>
    <source>
        <strain evidence="5">KCTC 52039</strain>
    </source>
</reference>
<dbReference type="EMBL" id="JBHRTO010000001">
    <property type="protein sequence ID" value="MFC3181927.1"/>
    <property type="molecule type" value="Genomic_DNA"/>
</dbReference>
<dbReference type="InterPro" id="IPR036291">
    <property type="entry name" value="NAD(P)-bd_dom_sf"/>
</dbReference>
<evidence type="ECO:0000256" key="1">
    <source>
        <dbReference type="ARBA" id="ARBA00005525"/>
    </source>
</evidence>
<evidence type="ECO:0000313" key="4">
    <source>
        <dbReference type="EMBL" id="MFC3181927.1"/>
    </source>
</evidence>
<dbReference type="InterPro" id="IPR028939">
    <property type="entry name" value="P5C_Rdtase_cat_N"/>
</dbReference>
<dbReference type="SUPFAM" id="SSF48179">
    <property type="entry name" value="6-phosphogluconate dehydrogenase C-terminal domain-like"/>
    <property type="match status" value="1"/>
</dbReference>
<dbReference type="NCBIfam" id="NF005063">
    <property type="entry name" value="PRK06476.1"/>
    <property type="match status" value="1"/>
</dbReference>
<dbReference type="PANTHER" id="PTHR11645">
    <property type="entry name" value="PYRROLINE-5-CARBOXYLATE REDUCTASE"/>
    <property type="match status" value="1"/>
</dbReference>
<sequence>MRLGFIGTGTITAHMVRGLKASGLADWPIVVSPRGALVAAELALLPGVTVARDNQAVIDGCDLVILSVRPQVAEAVIAPLSFRADMPILSLIAGLHIARIAEWTGARDIARAIPLPFVERHQGVTPVFPPQPAAMQIFAALGTALPVETVLAFDGYGAASALMASYFGLLEAAQDWMVAQGHPAADAGAYLRGLFGSLGDVAREKPHGFAQLREDHSTKGGLNEMVFHRFVLGGGGDAMQAALTAAFRRVQG</sequence>
<comment type="similarity">
    <text evidence="1">Belongs to the pyrroline-5-carboxylate reductase family.</text>
</comment>
<name>A0ABV7J568_9RHOB</name>
<gene>
    <name evidence="4" type="ORF">ACFOGH_13070</name>
</gene>
<dbReference type="InterPro" id="IPR029036">
    <property type="entry name" value="P5CR_dimer"/>
</dbReference>
<dbReference type="InterPro" id="IPR008927">
    <property type="entry name" value="6-PGluconate_DH-like_C_sf"/>
</dbReference>
<accession>A0ABV7J568</accession>
<keyword evidence="5" id="KW-1185">Reference proteome</keyword>
<evidence type="ECO:0000313" key="5">
    <source>
        <dbReference type="Proteomes" id="UP001595547"/>
    </source>
</evidence>
<dbReference type="SUPFAM" id="SSF51735">
    <property type="entry name" value="NAD(P)-binding Rossmann-fold domains"/>
    <property type="match status" value="1"/>
</dbReference>
<dbReference type="Pfam" id="PF14748">
    <property type="entry name" value="P5CR_dimer"/>
    <property type="match status" value="1"/>
</dbReference>
<dbReference type="RefSeq" id="WP_380073509.1">
    <property type="nucleotide sequence ID" value="NZ_JBHRTO010000001.1"/>
</dbReference>
<feature type="domain" description="Pyrroline-5-carboxylate reductase dimerisation" evidence="3">
    <location>
        <begin position="159"/>
        <end position="250"/>
    </location>
</feature>
<dbReference type="PANTHER" id="PTHR11645:SF13">
    <property type="entry name" value="PYRROLINE-5-CARBOXYLATE REDUCTASE CATALYTIC N-TERMINAL DOMAIN-CONTAINING PROTEIN"/>
    <property type="match status" value="1"/>
</dbReference>
<evidence type="ECO:0000259" key="3">
    <source>
        <dbReference type="Pfam" id="PF14748"/>
    </source>
</evidence>
<dbReference type="Gene3D" id="3.40.50.720">
    <property type="entry name" value="NAD(P)-binding Rossmann-like Domain"/>
    <property type="match status" value="1"/>
</dbReference>
<feature type="domain" description="Pyrroline-5-carboxylate reductase catalytic N-terminal" evidence="2">
    <location>
        <begin position="2"/>
        <end position="90"/>
    </location>
</feature>
<comment type="caution">
    <text evidence="4">The sequence shown here is derived from an EMBL/GenBank/DDBJ whole genome shotgun (WGS) entry which is preliminary data.</text>
</comment>
<proteinExistence type="inferred from homology"/>
<dbReference type="Pfam" id="PF03807">
    <property type="entry name" value="F420_oxidored"/>
    <property type="match status" value="1"/>
</dbReference>
<evidence type="ECO:0000259" key="2">
    <source>
        <dbReference type="Pfam" id="PF03807"/>
    </source>
</evidence>
<dbReference type="Proteomes" id="UP001595547">
    <property type="component" value="Unassembled WGS sequence"/>
</dbReference>
<protein>
    <submittedName>
        <fullName evidence="4">Pyrroline-5-carboxylate reductase</fullName>
    </submittedName>
</protein>